<evidence type="ECO:0000313" key="1">
    <source>
        <dbReference type="EnsemblPlants" id="TuG1812G0300003533.01.T01"/>
    </source>
</evidence>
<protein>
    <submittedName>
        <fullName evidence="1">Uncharacterized protein</fullName>
    </submittedName>
</protein>
<dbReference type="Gramene" id="TuG1812G0300003533.01.T01">
    <property type="protein sequence ID" value="TuG1812G0300003533.01.T01"/>
    <property type="gene ID" value="TuG1812G0300003533.01"/>
</dbReference>
<dbReference type="AlphaFoldDB" id="A0A8R7PTY5"/>
<accession>A0A8R7PTY5</accession>
<reference evidence="2" key="1">
    <citation type="journal article" date="2013" name="Nature">
        <title>Draft genome of the wheat A-genome progenitor Triticum urartu.</title>
        <authorList>
            <person name="Ling H.Q."/>
            <person name="Zhao S."/>
            <person name="Liu D."/>
            <person name="Wang J."/>
            <person name="Sun H."/>
            <person name="Zhang C."/>
            <person name="Fan H."/>
            <person name="Li D."/>
            <person name="Dong L."/>
            <person name="Tao Y."/>
            <person name="Gao C."/>
            <person name="Wu H."/>
            <person name="Li Y."/>
            <person name="Cui Y."/>
            <person name="Guo X."/>
            <person name="Zheng S."/>
            <person name="Wang B."/>
            <person name="Yu K."/>
            <person name="Liang Q."/>
            <person name="Yang W."/>
            <person name="Lou X."/>
            <person name="Chen J."/>
            <person name="Feng M."/>
            <person name="Jian J."/>
            <person name="Zhang X."/>
            <person name="Luo G."/>
            <person name="Jiang Y."/>
            <person name="Liu J."/>
            <person name="Wang Z."/>
            <person name="Sha Y."/>
            <person name="Zhang B."/>
            <person name="Wu H."/>
            <person name="Tang D."/>
            <person name="Shen Q."/>
            <person name="Xue P."/>
            <person name="Zou S."/>
            <person name="Wang X."/>
            <person name="Liu X."/>
            <person name="Wang F."/>
            <person name="Yang Y."/>
            <person name="An X."/>
            <person name="Dong Z."/>
            <person name="Zhang K."/>
            <person name="Zhang X."/>
            <person name="Luo M.C."/>
            <person name="Dvorak J."/>
            <person name="Tong Y."/>
            <person name="Wang J."/>
            <person name="Yang H."/>
            <person name="Li Z."/>
            <person name="Wang D."/>
            <person name="Zhang A."/>
            <person name="Wang J."/>
        </authorList>
    </citation>
    <scope>NUCLEOTIDE SEQUENCE</scope>
    <source>
        <strain evidence="2">cv. G1812</strain>
    </source>
</reference>
<reference evidence="1" key="3">
    <citation type="submission" date="2022-06" db="UniProtKB">
        <authorList>
            <consortium name="EnsemblPlants"/>
        </authorList>
    </citation>
    <scope>IDENTIFICATION</scope>
</reference>
<name>A0A8R7PTY5_TRIUA</name>
<proteinExistence type="predicted"/>
<evidence type="ECO:0000313" key="2">
    <source>
        <dbReference type="Proteomes" id="UP000015106"/>
    </source>
</evidence>
<dbReference type="Proteomes" id="UP000015106">
    <property type="component" value="Chromosome 3"/>
</dbReference>
<organism evidence="1 2">
    <name type="scientific">Triticum urartu</name>
    <name type="common">Red wild einkorn</name>
    <name type="synonym">Crithodium urartu</name>
    <dbReference type="NCBI Taxonomy" id="4572"/>
    <lineage>
        <taxon>Eukaryota</taxon>
        <taxon>Viridiplantae</taxon>
        <taxon>Streptophyta</taxon>
        <taxon>Embryophyta</taxon>
        <taxon>Tracheophyta</taxon>
        <taxon>Spermatophyta</taxon>
        <taxon>Magnoliopsida</taxon>
        <taxon>Liliopsida</taxon>
        <taxon>Poales</taxon>
        <taxon>Poaceae</taxon>
        <taxon>BOP clade</taxon>
        <taxon>Pooideae</taxon>
        <taxon>Triticodae</taxon>
        <taxon>Triticeae</taxon>
        <taxon>Triticinae</taxon>
        <taxon>Triticum</taxon>
    </lineage>
</organism>
<sequence length="150" mass="16700">MPLCRLPRKWSRVPIMNGWKSKRFEEFVGHPLSFIQKATEAFLNSFNVTAKSWKCKGLFCWEAKRMRGTTGHFICDIFFSVLSFRLHQFRRPNDAVAEELLGLLALADEAAGLHLLRVAAGLHHPARADVRRLAAASAGEVGDVAEPAAA</sequence>
<reference evidence="1" key="2">
    <citation type="submission" date="2018-03" db="EMBL/GenBank/DDBJ databases">
        <title>The Triticum urartu genome reveals the dynamic nature of wheat genome evolution.</title>
        <authorList>
            <person name="Ling H."/>
            <person name="Ma B."/>
            <person name="Shi X."/>
            <person name="Liu H."/>
            <person name="Dong L."/>
            <person name="Sun H."/>
            <person name="Cao Y."/>
            <person name="Gao Q."/>
            <person name="Zheng S."/>
            <person name="Li Y."/>
            <person name="Yu Y."/>
            <person name="Du H."/>
            <person name="Qi M."/>
            <person name="Li Y."/>
            <person name="Yu H."/>
            <person name="Cui Y."/>
            <person name="Wang N."/>
            <person name="Chen C."/>
            <person name="Wu H."/>
            <person name="Zhao Y."/>
            <person name="Zhang J."/>
            <person name="Li Y."/>
            <person name="Zhou W."/>
            <person name="Zhang B."/>
            <person name="Hu W."/>
            <person name="Eijk M."/>
            <person name="Tang J."/>
            <person name="Witsenboer H."/>
            <person name="Zhao S."/>
            <person name="Li Z."/>
            <person name="Zhang A."/>
            <person name="Wang D."/>
            <person name="Liang C."/>
        </authorList>
    </citation>
    <scope>NUCLEOTIDE SEQUENCE [LARGE SCALE GENOMIC DNA]</scope>
    <source>
        <strain evidence="1">cv. G1812</strain>
    </source>
</reference>
<dbReference type="EnsemblPlants" id="TuG1812G0300003533.01.T01">
    <property type="protein sequence ID" value="TuG1812G0300003533.01.T01"/>
    <property type="gene ID" value="TuG1812G0300003533.01"/>
</dbReference>
<keyword evidence="2" id="KW-1185">Reference proteome</keyword>